<evidence type="ECO:0000313" key="1">
    <source>
        <dbReference type="EMBL" id="JAH73164.1"/>
    </source>
</evidence>
<reference evidence="1" key="2">
    <citation type="journal article" date="2015" name="Fish Shellfish Immunol.">
        <title>Early steps in the European eel (Anguilla anguilla)-Vibrio vulnificus interaction in the gills: Role of the RtxA13 toxin.</title>
        <authorList>
            <person name="Callol A."/>
            <person name="Pajuelo D."/>
            <person name="Ebbesson L."/>
            <person name="Teles M."/>
            <person name="MacKenzie S."/>
            <person name="Amaro C."/>
        </authorList>
    </citation>
    <scope>NUCLEOTIDE SEQUENCE</scope>
</reference>
<accession>A0A0E9V4W0</accession>
<sequence>MATSHHKLS</sequence>
<proteinExistence type="predicted"/>
<dbReference type="EMBL" id="GBXM01035413">
    <property type="protein sequence ID" value="JAH73164.1"/>
    <property type="molecule type" value="Transcribed_RNA"/>
</dbReference>
<organism evidence="1">
    <name type="scientific">Anguilla anguilla</name>
    <name type="common">European freshwater eel</name>
    <name type="synonym">Muraena anguilla</name>
    <dbReference type="NCBI Taxonomy" id="7936"/>
    <lineage>
        <taxon>Eukaryota</taxon>
        <taxon>Metazoa</taxon>
        <taxon>Chordata</taxon>
        <taxon>Craniata</taxon>
        <taxon>Vertebrata</taxon>
        <taxon>Euteleostomi</taxon>
        <taxon>Actinopterygii</taxon>
        <taxon>Neopterygii</taxon>
        <taxon>Teleostei</taxon>
        <taxon>Anguilliformes</taxon>
        <taxon>Anguillidae</taxon>
        <taxon>Anguilla</taxon>
    </lineage>
</organism>
<name>A0A0E9V4W0_ANGAN</name>
<reference evidence="1" key="1">
    <citation type="submission" date="2014-11" db="EMBL/GenBank/DDBJ databases">
        <authorList>
            <person name="Amaro Gonzalez C."/>
        </authorList>
    </citation>
    <scope>NUCLEOTIDE SEQUENCE</scope>
</reference>
<protein>
    <submittedName>
        <fullName evidence="1">Uncharacterized protein</fullName>
    </submittedName>
</protein>